<accession>A0A246F466</accession>
<evidence type="ECO:0000313" key="3">
    <source>
        <dbReference type="EMBL" id="OWP47998.1"/>
    </source>
</evidence>
<evidence type="ECO:0000256" key="1">
    <source>
        <dbReference type="ARBA" id="ARBA00010333"/>
    </source>
</evidence>
<feature type="chain" id="PRO_5013190558" evidence="2">
    <location>
        <begin position="21"/>
        <end position="254"/>
    </location>
</feature>
<dbReference type="PANTHER" id="PTHR35936">
    <property type="entry name" value="MEMBRANE-BOUND LYTIC MUREIN TRANSGLYCOSYLASE F"/>
    <property type="match status" value="1"/>
</dbReference>
<dbReference type="EMBL" id="NJBA01000011">
    <property type="protein sequence ID" value="OWP47998.1"/>
    <property type="molecule type" value="Genomic_DNA"/>
</dbReference>
<protein>
    <submittedName>
        <fullName evidence="3">Bifunctional lytic transglycosylase/amino acid ABC transporter substrate-binding protein</fullName>
    </submittedName>
</protein>
<dbReference type="SUPFAM" id="SSF53850">
    <property type="entry name" value="Periplasmic binding protein-like II"/>
    <property type="match status" value="1"/>
</dbReference>
<dbReference type="PANTHER" id="PTHR35936:SF6">
    <property type="entry name" value="AMINO ACID ABC TRANSPORTER SUBSTRATE-BINDING PAAT FAMILY PROTEIN"/>
    <property type="match status" value="1"/>
</dbReference>
<keyword evidence="2" id="KW-0732">Signal</keyword>
<comment type="caution">
    <text evidence="3">The sequence shown here is derived from an EMBL/GenBank/DDBJ whole genome shotgun (WGS) entry which is preliminary data.</text>
</comment>
<dbReference type="RefSeq" id="WP_088421375.1">
    <property type="nucleotide sequence ID" value="NZ_NJBA01000011.1"/>
</dbReference>
<gene>
    <name evidence="3" type="ORF">CEG18_26115</name>
</gene>
<sequence>MHLRRLAGLILALFCLNALAVDRPTLADRLPHPLPALTVGYYEFPPYTYTDPDGATRGSGAEMVRRILLKAGYRADFRPLPSARLYLGLQDGSVQLWAGAPGKPELVDSTLECERVLGHVELNLYRLASRPSPQLPEGLTGSRMILISGYSYWRPITEMLEDPKLQLEVHRTSTHAAALQMLERGRGDYLIDYQTPVEQARRELNMAPLAFDNLYSVPTKLIVSRHAPNAEALRAKLDHAYDELVTAGYEMTLP</sequence>
<proteinExistence type="inferred from homology"/>
<dbReference type="eggNOG" id="COG0834">
    <property type="taxonomic scope" value="Bacteria"/>
</dbReference>
<dbReference type="STRING" id="46680.GCA_000807755_01261"/>
<evidence type="ECO:0000256" key="2">
    <source>
        <dbReference type="SAM" id="SignalP"/>
    </source>
</evidence>
<comment type="similarity">
    <text evidence="1">Belongs to the bacterial solute-binding protein 3 family.</text>
</comment>
<reference evidence="3 4" key="1">
    <citation type="submission" date="2017-06" db="EMBL/GenBank/DDBJ databases">
        <title>Draft genome of Pseudomonas nitroreducens DF05.</title>
        <authorList>
            <person name="Iyer R."/>
        </authorList>
    </citation>
    <scope>NUCLEOTIDE SEQUENCE [LARGE SCALE GENOMIC DNA]</scope>
    <source>
        <strain evidence="3 4">DF05</strain>
    </source>
</reference>
<name>A0A246F466_PSENT</name>
<dbReference type="Gene3D" id="3.40.190.10">
    <property type="entry name" value="Periplasmic binding protein-like II"/>
    <property type="match status" value="2"/>
</dbReference>
<dbReference type="AlphaFoldDB" id="A0A246F466"/>
<evidence type="ECO:0000313" key="4">
    <source>
        <dbReference type="Proteomes" id="UP000198145"/>
    </source>
</evidence>
<organism evidence="3 4">
    <name type="scientific">Pseudomonas nitroreducens</name>
    <dbReference type="NCBI Taxonomy" id="46680"/>
    <lineage>
        <taxon>Bacteria</taxon>
        <taxon>Pseudomonadati</taxon>
        <taxon>Pseudomonadota</taxon>
        <taxon>Gammaproteobacteria</taxon>
        <taxon>Pseudomonadales</taxon>
        <taxon>Pseudomonadaceae</taxon>
        <taxon>Pseudomonas</taxon>
    </lineage>
</organism>
<feature type="signal peptide" evidence="2">
    <location>
        <begin position="1"/>
        <end position="20"/>
    </location>
</feature>
<dbReference type="Proteomes" id="UP000198145">
    <property type="component" value="Unassembled WGS sequence"/>
</dbReference>